<dbReference type="Pfam" id="PF04892">
    <property type="entry name" value="VanZ"/>
    <property type="match status" value="1"/>
</dbReference>
<evidence type="ECO:0000313" key="3">
    <source>
        <dbReference type="EMBL" id="GAA0578471.1"/>
    </source>
</evidence>
<feature type="transmembrane region" description="Helical" evidence="1">
    <location>
        <begin position="180"/>
        <end position="200"/>
    </location>
</feature>
<feature type="transmembrane region" description="Helical" evidence="1">
    <location>
        <begin position="149"/>
        <end position="168"/>
    </location>
</feature>
<name>A0ABN1EZH8_9ACTN</name>
<dbReference type="InterPro" id="IPR006976">
    <property type="entry name" value="VanZ-like"/>
</dbReference>
<sequence>MLPGSSIETGTPLIKASIGAVSGLLPIFFVLVVLSAVPTALIARARKRPVIAPTLLAVSIVGVLAVTLLPGGAGEAMDGYCDTGAPTHLFTSSSALLNIALFVSAPMLAVITFRRPATVAAVSVLCSGSIELIQATASLGRSCSATDVTANALGALIGSGVGTVWVLLDSRGSIHAKRDVCWGVSVAVAGASVLVGLFSFSVSSIDVVAAEDRQRAQIQTLSGASDWIEQAAEEIFGRGTEVEETRSQADGGRWHVTAVTNRGEVSGWWPDKSLERAESKRNRGDIGNLTRSQIEETGDQFARKWFPQSVTKSRRTMYPVGDGKDKVYVVLYRRYVNNVMMPMRLDITVTSAGRVMDFSSRPDPDPELPAVTIGREKAKQLAKRVTGHQPQHANLLAQKVSGRWRPVWLLDTGKEDDPDIFLDAVAGAEVTPDL</sequence>
<proteinExistence type="predicted"/>
<feature type="domain" description="VanZ-like" evidence="2">
    <location>
        <begin position="94"/>
        <end position="161"/>
    </location>
</feature>
<dbReference type="RefSeq" id="WP_344069037.1">
    <property type="nucleotide sequence ID" value="NZ_BAAACA010000003.1"/>
</dbReference>
<feature type="transmembrane region" description="Helical" evidence="1">
    <location>
        <begin position="20"/>
        <end position="43"/>
    </location>
</feature>
<feature type="transmembrane region" description="Helical" evidence="1">
    <location>
        <begin position="50"/>
        <end position="69"/>
    </location>
</feature>
<reference evidence="3 4" key="1">
    <citation type="journal article" date="2019" name="Int. J. Syst. Evol. Microbiol.">
        <title>The Global Catalogue of Microorganisms (GCM) 10K type strain sequencing project: providing services to taxonomists for standard genome sequencing and annotation.</title>
        <authorList>
            <consortium name="The Broad Institute Genomics Platform"/>
            <consortium name="The Broad Institute Genome Sequencing Center for Infectious Disease"/>
            <person name="Wu L."/>
            <person name="Ma J."/>
        </authorList>
    </citation>
    <scope>NUCLEOTIDE SEQUENCE [LARGE SCALE GENOMIC DNA]</scope>
    <source>
        <strain evidence="3 4">JCM 5067</strain>
    </source>
</reference>
<dbReference type="Proteomes" id="UP001500668">
    <property type="component" value="Unassembled WGS sequence"/>
</dbReference>
<organism evidence="3 4">
    <name type="scientific">Streptomyces crystallinus</name>
    <dbReference type="NCBI Taxonomy" id="68191"/>
    <lineage>
        <taxon>Bacteria</taxon>
        <taxon>Bacillati</taxon>
        <taxon>Actinomycetota</taxon>
        <taxon>Actinomycetes</taxon>
        <taxon>Kitasatosporales</taxon>
        <taxon>Streptomycetaceae</taxon>
        <taxon>Streptomyces</taxon>
    </lineage>
</organism>
<keyword evidence="4" id="KW-1185">Reference proteome</keyword>
<dbReference type="EMBL" id="BAAACA010000003">
    <property type="protein sequence ID" value="GAA0578471.1"/>
    <property type="molecule type" value="Genomic_DNA"/>
</dbReference>
<keyword evidence="1" id="KW-0472">Membrane</keyword>
<gene>
    <name evidence="3" type="ORF">GCM10010394_03750</name>
</gene>
<evidence type="ECO:0000313" key="4">
    <source>
        <dbReference type="Proteomes" id="UP001500668"/>
    </source>
</evidence>
<comment type="caution">
    <text evidence="3">The sequence shown here is derived from an EMBL/GenBank/DDBJ whole genome shotgun (WGS) entry which is preliminary data.</text>
</comment>
<feature type="transmembrane region" description="Helical" evidence="1">
    <location>
        <begin position="89"/>
        <end position="111"/>
    </location>
</feature>
<protein>
    <recommendedName>
        <fullName evidence="2">VanZ-like domain-containing protein</fullName>
    </recommendedName>
</protein>
<keyword evidence="1" id="KW-0812">Transmembrane</keyword>
<feature type="transmembrane region" description="Helical" evidence="1">
    <location>
        <begin position="118"/>
        <end position="137"/>
    </location>
</feature>
<evidence type="ECO:0000256" key="1">
    <source>
        <dbReference type="SAM" id="Phobius"/>
    </source>
</evidence>
<evidence type="ECO:0000259" key="2">
    <source>
        <dbReference type="Pfam" id="PF04892"/>
    </source>
</evidence>
<accession>A0ABN1EZH8</accession>
<keyword evidence="1" id="KW-1133">Transmembrane helix</keyword>